<dbReference type="AlphaFoldDB" id="A0A7S4AC36"/>
<dbReference type="GO" id="GO:0016020">
    <property type="term" value="C:membrane"/>
    <property type="evidence" value="ECO:0007669"/>
    <property type="project" value="UniProtKB-SubCell"/>
</dbReference>
<dbReference type="FunFam" id="3.80.10.10:FF:000233">
    <property type="entry name" value="Leucine-rich repeat receptor-like protein kinase TDR"/>
    <property type="match status" value="1"/>
</dbReference>
<evidence type="ECO:0000313" key="11">
    <source>
        <dbReference type="EMBL" id="CAE0710501.1"/>
    </source>
</evidence>
<organism evidence="11">
    <name type="scientific">Pseudo-nitzschia australis</name>
    <dbReference type="NCBI Taxonomy" id="44445"/>
    <lineage>
        <taxon>Eukaryota</taxon>
        <taxon>Sar</taxon>
        <taxon>Stramenopiles</taxon>
        <taxon>Ochrophyta</taxon>
        <taxon>Bacillariophyta</taxon>
        <taxon>Bacillariophyceae</taxon>
        <taxon>Bacillariophycidae</taxon>
        <taxon>Bacillariales</taxon>
        <taxon>Bacillariaceae</taxon>
        <taxon>Pseudo-nitzschia</taxon>
    </lineage>
</organism>
<evidence type="ECO:0000256" key="9">
    <source>
        <dbReference type="SAM" id="MobiDB-lite"/>
    </source>
</evidence>
<proteinExistence type="predicted"/>
<keyword evidence="3" id="KW-0812">Transmembrane</keyword>
<feature type="chain" id="PRO_5031544476" description="Leucine-rich repeat-containing N-terminal plant-type domain-containing protein" evidence="10">
    <location>
        <begin position="36"/>
        <end position="692"/>
    </location>
</feature>
<gene>
    <name evidence="11" type="ORF">PAUS00366_LOCUS3228</name>
</gene>
<evidence type="ECO:0000256" key="8">
    <source>
        <dbReference type="ARBA" id="ARBA00023180"/>
    </source>
</evidence>
<keyword evidence="7" id="KW-0472">Membrane</keyword>
<keyword evidence="6" id="KW-1133">Transmembrane helix</keyword>
<feature type="compositionally biased region" description="Low complexity" evidence="9">
    <location>
        <begin position="107"/>
        <end position="140"/>
    </location>
</feature>
<sequence length="692" mass="76526">MTSTLRSSRRIRPNMRARCMIAIQMLLICNSVVFSLVNPNEKDDNNNRILRQRIDGNGDMTDENNNPDNTARQYLETLWDSVEKKRERKLEDGRMPYLESMMGMLTMSMSMPNKPPSRQSPTSTPGTPTKSPTTPGTPTKFPISKEPTPTRMPSSSTALPTQTEPTRKPVSGPTLPTRVPIPTRGPNDAPSLSVPTLSNPPTPAPFSPTQLCKETEAERELLLLETLSSTTDRWVFLDKNTPQGMAHSFLLKEKLSFVCTPTLMQRYGLSVLYFATGGTDWTDATGWLGSEHECNWYGVECNKDLFVTSLNLAINNVNGIIPDEISALSTLQKFDLFSNTITGTLPAGLSGLTNLVTLDLQRNFLVGDAFPNTITSLDRLVSYRISDNQLTGKIPNRIGLLRKLSELWAGNNLISGSIPSNIGDLRNLKTIYVNNNALTGKVPSELGLIPLQALVMNDNSFFDTIPSQLFNVASLSTIRLDGNFFVGTLPDTIGQLTDLENFRVEKNNLSGRIPESIGSMTSLINLRLSDNFWTGTIPDVFYNYRQLDYFDVSNTVLGGTIPISIFSIPTLRLAYMSNCNLQGTIPVQFSEASELRDLYLDGNDLTGVIPPIAPGQLTKLNEFLLQTNRIYGAMPESICRLRSESVLDDLWTDCGGPSPEIECNFPECCNRCFEAGTASSTRRNGRQLLGEK</sequence>
<evidence type="ECO:0000256" key="6">
    <source>
        <dbReference type="ARBA" id="ARBA00022989"/>
    </source>
</evidence>
<evidence type="ECO:0000256" key="2">
    <source>
        <dbReference type="ARBA" id="ARBA00022614"/>
    </source>
</evidence>
<feature type="signal peptide" evidence="10">
    <location>
        <begin position="1"/>
        <end position="35"/>
    </location>
</feature>
<evidence type="ECO:0000256" key="5">
    <source>
        <dbReference type="ARBA" id="ARBA00022737"/>
    </source>
</evidence>
<protein>
    <recommendedName>
        <fullName evidence="12">Leucine-rich repeat-containing N-terminal plant-type domain-containing protein</fullName>
    </recommendedName>
</protein>
<dbReference type="InterPro" id="IPR032675">
    <property type="entry name" value="LRR_dom_sf"/>
</dbReference>
<reference evidence="11" key="1">
    <citation type="submission" date="2021-01" db="EMBL/GenBank/DDBJ databases">
        <authorList>
            <person name="Corre E."/>
            <person name="Pelletier E."/>
            <person name="Niang G."/>
            <person name="Scheremetjew M."/>
            <person name="Finn R."/>
            <person name="Kale V."/>
            <person name="Holt S."/>
            <person name="Cochrane G."/>
            <person name="Meng A."/>
            <person name="Brown T."/>
            <person name="Cohen L."/>
        </authorList>
    </citation>
    <scope>NUCLEOTIDE SEQUENCE</scope>
    <source>
        <strain evidence="11">10249 10 AB</strain>
    </source>
</reference>
<keyword evidence="4 10" id="KW-0732">Signal</keyword>
<evidence type="ECO:0000256" key="1">
    <source>
        <dbReference type="ARBA" id="ARBA00004167"/>
    </source>
</evidence>
<evidence type="ECO:0000256" key="10">
    <source>
        <dbReference type="SAM" id="SignalP"/>
    </source>
</evidence>
<comment type="subcellular location">
    <subcellularLocation>
        <location evidence="1">Membrane</location>
        <topology evidence="1">Single-pass membrane protein</topology>
    </subcellularLocation>
</comment>
<evidence type="ECO:0000256" key="7">
    <source>
        <dbReference type="ARBA" id="ARBA00023136"/>
    </source>
</evidence>
<dbReference type="PANTHER" id="PTHR48054">
    <property type="entry name" value="RECEPTOR KINASE-LIKE PROTEIN XA21"/>
    <property type="match status" value="1"/>
</dbReference>
<dbReference type="SUPFAM" id="SSF52058">
    <property type="entry name" value="L domain-like"/>
    <property type="match status" value="1"/>
</dbReference>
<dbReference type="Gene3D" id="3.80.10.10">
    <property type="entry name" value="Ribonuclease Inhibitor"/>
    <property type="match status" value="3"/>
</dbReference>
<dbReference type="PANTHER" id="PTHR48054:SF82">
    <property type="entry name" value="LRR RECEPTOR-LIKE SERINE_THREONINE-PROTEIN KINASE FLS2"/>
    <property type="match status" value="1"/>
</dbReference>
<name>A0A7S4AC36_9STRA</name>
<accession>A0A7S4AC36</accession>
<keyword evidence="2" id="KW-0433">Leucine-rich repeat</keyword>
<dbReference type="InterPro" id="IPR052592">
    <property type="entry name" value="LRR-RLK"/>
</dbReference>
<evidence type="ECO:0000256" key="3">
    <source>
        <dbReference type="ARBA" id="ARBA00022692"/>
    </source>
</evidence>
<keyword evidence="8" id="KW-0325">Glycoprotein</keyword>
<evidence type="ECO:0008006" key="12">
    <source>
        <dbReference type="Google" id="ProtNLM"/>
    </source>
</evidence>
<dbReference type="EMBL" id="HBIX01004122">
    <property type="protein sequence ID" value="CAE0710501.1"/>
    <property type="molecule type" value="Transcribed_RNA"/>
</dbReference>
<keyword evidence="5" id="KW-0677">Repeat</keyword>
<dbReference type="GO" id="GO:0009791">
    <property type="term" value="P:post-embryonic development"/>
    <property type="evidence" value="ECO:0007669"/>
    <property type="project" value="UniProtKB-ARBA"/>
</dbReference>
<feature type="compositionally biased region" description="Polar residues" evidence="9">
    <location>
        <begin position="151"/>
        <end position="164"/>
    </location>
</feature>
<evidence type="ECO:0000256" key="4">
    <source>
        <dbReference type="ARBA" id="ARBA00022729"/>
    </source>
</evidence>
<feature type="region of interest" description="Disordered" evidence="9">
    <location>
        <begin position="107"/>
        <end position="206"/>
    </location>
</feature>